<name>A0A1Y5S4B1_9PROT</name>
<keyword evidence="1" id="KW-0732">Signal</keyword>
<evidence type="ECO:0000256" key="1">
    <source>
        <dbReference type="SAM" id="SignalP"/>
    </source>
</evidence>
<evidence type="ECO:0000259" key="2">
    <source>
        <dbReference type="Pfam" id="PF04945"/>
    </source>
</evidence>
<sequence length="160" mass="17783">MNRALDPVRLACSLLTLLLVAVTLLASPARAESQINRTLLGTAIDGTDPVAYFTEGKPVAGLRDFTAEWRGATWRFASAANRDRFIAEPEKYAPQYGGYCAYAVSQGYTAKIDPEAWSVVDGKLYLNYSQNIRARWEQQRSRYIADADDKWPAISATLTQ</sequence>
<dbReference type="InterPro" id="IPR007029">
    <property type="entry name" value="YHS_dom"/>
</dbReference>
<protein>
    <submittedName>
        <fullName evidence="3">YHS domain protein</fullName>
    </submittedName>
</protein>
<dbReference type="AlphaFoldDB" id="A0A1Y5S4B1"/>
<dbReference type="Pfam" id="PF04945">
    <property type="entry name" value="YHS"/>
    <property type="match status" value="1"/>
</dbReference>
<feature type="domain" description="YHS" evidence="2">
    <location>
        <begin position="50"/>
        <end position="96"/>
    </location>
</feature>
<dbReference type="OrthoDB" id="344729at2"/>
<accession>A0A1Y5S4B1</accession>
<reference evidence="3 4" key="1">
    <citation type="submission" date="2017-03" db="EMBL/GenBank/DDBJ databases">
        <authorList>
            <person name="Afonso C.L."/>
            <person name="Miller P.J."/>
            <person name="Scott M.A."/>
            <person name="Spackman E."/>
            <person name="Goraichik I."/>
            <person name="Dimitrov K.M."/>
            <person name="Suarez D.L."/>
            <person name="Swayne D.E."/>
        </authorList>
    </citation>
    <scope>NUCLEOTIDE SEQUENCE [LARGE SCALE GENOMIC DNA]</scope>
    <source>
        <strain evidence="3 4">CECT 7691</strain>
    </source>
</reference>
<proteinExistence type="predicted"/>
<dbReference type="NCBIfam" id="NF041384">
    <property type="entry name" value="YHS_seleno_dom"/>
    <property type="match status" value="1"/>
</dbReference>
<gene>
    <name evidence="3" type="ORF">OCH7691_01188</name>
</gene>
<dbReference type="EMBL" id="FWFR01000001">
    <property type="protein sequence ID" value="SLN32301.1"/>
    <property type="molecule type" value="Genomic_DNA"/>
</dbReference>
<organism evidence="3 4">
    <name type="scientific">Oceanibacterium hippocampi</name>
    <dbReference type="NCBI Taxonomy" id="745714"/>
    <lineage>
        <taxon>Bacteria</taxon>
        <taxon>Pseudomonadati</taxon>
        <taxon>Pseudomonadota</taxon>
        <taxon>Alphaproteobacteria</taxon>
        <taxon>Sneathiellales</taxon>
        <taxon>Sneathiellaceae</taxon>
        <taxon>Oceanibacterium</taxon>
    </lineage>
</organism>
<dbReference type="InParanoid" id="A0A1Y5S4B1"/>
<feature type="signal peptide" evidence="1">
    <location>
        <begin position="1"/>
        <end position="31"/>
    </location>
</feature>
<feature type="chain" id="PRO_5012305980" evidence="1">
    <location>
        <begin position="32"/>
        <end position="160"/>
    </location>
</feature>
<dbReference type="RefSeq" id="WP_085882436.1">
    <property type="nucleotide sequence ID" value="NZ_FWFR01000001.1"/>
</dbReference>
<evidence type="ECO:0000313" key="4">
    <source>
        <dbReference type="Proteomes" id="UP000193200"/>
    </source>
</evidence>
<evidence type="ECO:0000313" key="3">
    <source>
        <dbReference type="EMBL" id="SLN32301.1"/>
    </source>
</evidence>
<dbReference type="Proteomes" id="UP000193200">
    <property type="component" value="Unassembled WGS sequence"/>
</dbReference>
<keyword evidence="4" id="KW-1185">Reference proteome</keyword>